<name>A0A645A6U4_9ZZZZ</name>
<protein>
    <submittedName>
        <fullName evidence="1">Uncharacterized protein</fullName>
    </submittedName>
</protein>
<dbReference type="AlphaFoldDB" id="A0A645A6U4"/>
<proteinExistence type="predicted"/>
<comment type="caution">
    <text evidence="1">The sequence shown here is derived from an EMBL/GenBank/DDBJ whole genome shotgun (WGS) entry which is preliminary data.</text>
</comment>
<sequence length="298" mass="33492">MSGDVRSLRQIPITQTGGIGENSIVIGIHQLHRQGNIVQNLPPQRDIFVQFPVALLQLIGQLEQIARIVEQRNVRFGKFPRFVKIDHGHSPERPIHPDAATQVRPEIHAPGDSIIKFRRDLQNIFDHDVFLVQQPLRPWLTGDIVILPEWTKHPPPRLPVKQRPDRSAIVAIAHNGTAFGFQHGSDRPQYFVDRTPEISCQGNSLQQNIGCLLIFNKTVLFGDQFLLPLFQLPAAGRVGRHADQDTVPVVAGDHGLVGDDIHLAAIRQRQHFIDLKPGAVLDHPEIVLAVFARHFRSE</sequence>
<evidence type="ECO:0000313" key="1">
    <source>
        <dbReference type="EMBL" id="MPM46583.1"/>
    </source>
</evidence>
<reference evidence="1" key="1">
    <citation type="submission" date="2019-08" db="EMBL/GenBank/DDBJ databases">
        <authorList>
            <person name="Kucharzyk K."/>
            <person name="Murdoch R.W."/>
            <person name="Higgins S."/>
            <person name="Loffler F."/>
        </authorList>
    </citation>
    <scope>NUCLEOTIDE SEQUENCE</scope>
</reference>
<dbReference type="EMBL" id="VSSQ01011336">
    <property type="protein sequence ID" value="MPM46583.1"/>
    <property type="molecule type" value="Genomic_DNA"/>
</dbReference>
<organism evidence="1">
    <name type="scientific">bioreactor metagenome</name>
    <dbReference type="NCBI Taxonomy" id="1076179"/>
    <lineage>
        <taxon>unclassified sequences</taxon>
        <taxon>metagenomes</taxon>
        <taxon>ecological metagenomes</taxon>
    </lineage>
</organism>
<accession>A0A645A6U4</accession>
<gene>
    <name evidence="1" type="ORF">SDC9_93287</name>
</gene>